<evidence type="ECO:0000256" key="1">
    <source>
        <dbReference type="ARBA" id="ARBA00006484"/>
    </source>
</evidence>
<dbReference type="PANTHER" id="PTHR24321">
    <property type="entry name" value="DEHYDROGENASES, SHORT CHAIN"/>
    <property type="match status" value="1"/>
</dbReference>
<dbReference type="PANTHER" id="PTHR24321:SF8">
    <property type="entry name" value="ESTRADIOL 17-BETA-DEHYDROGENASE 8-RELATED"/>
    <property type="match status" value="1"/>
</dbReference>
<dbReference type="Gene3D" id="3.40.50.720">
    <property type="entry name" value="NAD(P)-binding Rossmann-like Domain"/>
    <property type="match status" value="1"/>
</dbReference>
<dbReference type="PRINTS" id="PR00080">
    <property type="entry name" value="SDRFAMILY"/>
</dbReference>
<dbReference type="InterPro" id="IPR036291">
    <property type="entry name" value="NAD(P)-bd_dom_sf"/>
</dbReference>
<dbReference type="CDD" id="cd05233">
    <property type="entry name" value="SDR_c"/>
    <property type="match status" value="1"/>
</dbReference>
<dbReference type="SUPFAM" id="SSF51735">
    <property type="entry name" value="NAD(P)-binding Rossmann-fold domains"/>
    <property type="match status" value="1"/>
</dbReference>
<dbReference type="EMBL" id="LT559118">
    <property type="protein sequence ID" value="SBO97695.1"/>
    <property type="molecule type" value="Genomic_DNA"/>
</dbReference>
<dbReference type="GO" id="GO:0004316">
    <property type="term" value="F:3-oxoacyl-[acyl-carrier-protein] reductase (NADPH) activity"/>
    <property type="evidence" value="ECO:0007669"/>
    <property type="project" value="UniProtKB-EC"/>
</dbReference>
<evidence type="ECO:0000256" key="2">
    <source>
        <dbReference type="ARBA" id="ARBA00023002"/>
    </source>
</evidence>
<dbReference type="InterPro" id="IPR002347">
    <property type="entry name" value="SDR_fam"/>
</dbReference>
<sequence length="252" mass="25600">MRGKVVVVTGAAGGQGAAAAVALAREGAHVIATDLTPPALDGGAAGDDGRITARRLDVTDASSWADLATWLRATHGQVHGLVNNAGITWRARLAEVTGPDLARVHAVNLTGPLLGIQHLTPLMGPGASIVNIGSAAALTAHHPVAYTTSKWALRGLSAAASLELGPRGIRVNTIHPGFIDTPMTASAPDAFRTANLAQTPLGRSGTVDDVAPLVVFLISDESSYITGAEIPVDGGYTAHRGAKPVSDAMRGA</sequence>
<dbReference type="Pfam" id="PF13561">
    <property type="entry name" value="adh_short_C2"/>
    <property type="match status" value="1"/>
</dbReference>
<dbReference type="FunFam" id="3.40.50.720:FF:000084">
    <property type="entry name" value="Short-chain dehydrogenase reductase"/>
    <property type="match status" value="1"/>
</dbReference>
<keyword evidence="2 3" id="KW-0560">Oxidoreductase</keyword>
<dbReference type="AlphaFoldDB" id="A0A1M4EFK4"/>
<dbReference type="EC" id="1.1.1.100" evidence="3"/>
<proteinExistence type="inferred from homology"/>
<reference evidence="3" key="1">
    <citation type="submission" date="2016-04" db="EMBL/GenBank/DDBJ databases">
        <authorList>
            <person name="Evans L.H."/>
            <person name="Alamgir A."/>
            <person name="Owens N."/>
            <person name="Weber N.D."/>
            <person name="Virtaneva K."/>
            <person name="Barbian K."/>
            <person name="Babar A."/>
            <person name="Rosenke K."/>
        </authorList>
    </citation>
    <scope>NUCLEOTIDE SEQUENCE</scope>
    <source>
        <strain evidence="3">Nono1</strain>
    </source>
</reference>
<dbReference type="PRINTS" id="PR00081">
    <property type="entry name" value="GDHRDH"/>
</dbReference>
<protein>
    <submittedName>
        <fullName evidence="3">3-oxoacyl-[acyl-carrier protein] reductase</fullName>
        <ecNumber evidence="3">1.1.1.100</ecNumber>
    </submittedName>
</protein>
<organism evidence="3">
    <name type="scientific">Nonomuraea gerenzanensis</name>
    <dbReference type="NCBI Taxonomy" id="93944"/>
    <lineage>
        <taxon>Bacteria</taxon>
        <taxon>Bacillati</taxon>
        <taxon>Actinomycetota</taxon>
        <taxon>Actinomycetes</taxon>
        <taxon>Streptosporangiales</taxon>
        <taxon>Streptosporangiaceae</taxon>
        <taxon>Nonomuraea</taxon>
    </lineage>
</organism>
<gene>
    <name evidence="3" type="ORF">BN4615_P7211</name>
</gene>
<name>A0A1M4EFK4_9ACTN</name>
<comment type="similarity">
    <text evidence="1">Belongs to the short-chain dehydrogenases/reductases (SDR) family.</text>
</comment>
<accession>A0A1M4EFK4</accession>
<evidence type="ECO:0000313" key="3">
    <source>
        <dbReference type="EMBL" id="SBO97695.1"/>
    </source>
</evidence>